<gene>
    <name evidence="1" type="ORF">WN944_011392</name>
</gene>
<name>A0AAP0MVU2_9ROSI</name>
<keyword evidence="2" id="KW-1185">Reference proteome</keyword>
<comment type="caution">
    <text evidence="1">The sequence shown here is derived from an EMBL/GenBank/DDBJ whole genome shotgun (WGS) entry which is preliminary data.</text>
</comment>
<reference evidence="1 2" key="1">
    <citation type="submission" date="2024-05" db="EMBL/GenBank/DDBJ databases">
        <title>Haplotype-resolved chromosome-level genome assembly of Huyou (Citrus changshanensis).</title>
        <authorList>
            <person name="Miao C."/>
            <person name="Chen W."/>
            <person name="Wu Y."/>
            <person name="Wang L."/>
            <person name="Zhao S."/>
            <person name="Grierson D."/>
            <person name="Xu C."/>
            <person name="Chen K."/>
        </authorList>
    </citation>
    <scope>NUCLEOTIDE SEQUENCE [LARGE SCALE GENOMIC DNA]</scope>
    <source>
        <strain evidence="1">01-14</strain>
        <tissue evidence="1">Leaf</tissue>
    </source>
</reference>
<accession>A0AAP0MVU2</accession>
<dbReference type="Proteomes" id="UP001428341">
    <property type="component" value="Unassembled WGS sequence"/>
</dbReference>
<protein>
    <submittedName>
        <fullName evidence="1">Uncharacterized protein</fullName>
    </submittedName>
</protein>
<organism evidence="1 2">
    <name type="scientific">Citrus x changshan-huyou</name>
    <dbReference type="NCBI Taxonomy" id="2935761"/>
    <lineage>
        <taxon>Eukaryota</taxon>
        <taxon>Viridiplantae</taxon>
        <taxon>Streptophyta</taxon>
        <taxon>Embryophyta</taxon>
        <taxon>Tracheophyta</taxon>
        <taxon>Spermatophyta</taxon>
        <taxon>Magnoliopsida</taxon>
        <taxon>eudicotyledons</taxon>
        <taxon>Gunneridae</taxon>
        <taxon>Pentapetalae</taxon>
        <taxon>rosids</taxon>
        <taxon>malvids</taxon>
        <taxon>Sapindales</taxon>
        <taxon>Rutaceae</taxon>
        <taxon>Aurantioideae</taxon>
        <taxon>Citrus</taxon>
    </lineage>
</organism>
<proteinExistence type="predicted"/>
<dbReference type="AlphaFoldDB" id="A0AAP0MVU2"/>
<evidence type="ECO:0000313" key="2">
    <source>
        <dbReference type="Proteomes" id="UP001428341"/>
    </source>
</evidence>
<dbReference type="EMBL" id="JBCGBO010000002">
    <property type="protein sequence ID" value="KAK9222951.1"/>
    <property type="molecule type" value="Genomic_DNA"/>
</dbReference>
<sequence>MAERFIDVLSKACETELKYSTEDHRKELENYKYILRRALVEFKQLMKEINIAYGYGTHHSSGCGFTCSNNWLSLLEMELKYSFIQLVPFMTTRSDITHDDFVSVVHEAERSMRGGDSQDSIHENFKEKIVALEKEVLKSFDSIARVLLREFACGASKGRKNRQVIVCPSSSALMVISSKAAKDYGETNNNGTGLKRWMGEKVFPLLSNKLDGPAAARNITVFIGTEEDTGELSFWLESACPSPTLAIG</sequence>
<evidence type="ECO:0000313" key="1">
    <source>
        <dbReference type="EMBL" id="KAK9222951.1"/>
    </source>
</evidence>